<dbReference type="NCBIfam" id="NF041216">
    <property type="entry name" value="CU044_2847_fam"/>
    <property type="match status" value="1"/>
</dbReference>
<dbReference type="InterPro" id="IPR045794">
    <property type="entry name" value="Trypco1"/>
</dbReference>
<reference evidence="2 3" key="2">
    <citation type="journal article" date="2023" name="ChemBioChem">
        <title>Acyltransferase Domain Exchange between Two Independent Type I Polyketide Synthases in the Same Producer Strain of Macrolide Antibiotics.</title>
        <authorList>
            <person name="Kudo F."/>
            <person name="Kishikawa K."/>
            <person name="Tsuboi K."/>
            <person name="Kido T."/>
            <person name="Usui T."/>
            <person name="Hashimoto J."/>
            <person name="Shin-Ya K."/>
            <person name="Miyanaga A."/>
            <person name="Eguchi T."/>
        </authorList>
    </citation>
    <scope>NUCLEOTIDE SEQUENCE [LARGE SCALE GENOMIC DNA]</scope>
    <source>
        <strain evidence="2 3">A-8890</strain>
    </source>
</reference>
<dbReference type="Proteomes" id="UP001321542">
    <property type="component" value="Chromosome"/>
</dbReference>
<sequence length="131" mass="14471">MGSEGRNSRRLEGLVGLGVYDRSEGPFVSYVTAGGERVLVEVEQPEDGFRPVSRERAFGYLSDTFRPVMRIAESFVQEARNSGARPDEVQLRFGIKMTATGEAVVSQVSDGHFEVTLSWTRDNRPGDTGEI</sequence>
<name>A0ABM7F9Z6_9ACTN</name>
<dbReference type="RefSeq" id="WP_286252150.1">
    <property type="nucleotide sequence ID" value="NZ_AP018448.1"/>
</dbReference>
<dbReference type="EMBL" id="AP018448">
    <property type="protein sequence ID" value="BBC32828.1"/>
    <property type="molecule type" value="Genomic_DNA"/>
</dbReference>
<dbReference type="Pfam" id="PF19493">
    <property type="entry name" value="Trypco1"/>
    <property type="match status" value="1"/>
</dbReference>
<organism evidence="2 3">
    <name type="scientific">Streptomyces graminofaciens</name>
    <dbReference type="NCBI Taxonomy" id="68212"/>
    <lineage>
        <taxon>Bacteria</taxon>
        <taxon>Bacillati</taxon>
        <taxon>Actinomycetota</taxon>
        <taxon>Actinomycetes</taxon>
        <taxon>Kitasatosporales</taxon>
        <taxon>Streptomycetaceae</taxon>
        <taxon>Streptomyces</taxon>
    </lineage>
</organism>
<evidence type="ECO:0000313" key="3">
    <source>
        <dbReference type="Proteomes" id="UP001321542"/>
    </source>
</evidence>
<evidence type="ECO:0000259" key="1">
    <source>
        <dbReference type="Pfam" id="PF19493"/>
    </source>
</evidence>
<proteinExistence type="predicted"/>
<feature type="domain" description="Trypsin-co-occurring" evidence="1">
    <location>
        <begin position="33"/>
        <end position="121"/>
    </location>
</feature>
<protein>
    <recommendedName>
        <fullName evidence="1">Trypsin-co-occurring domain-containing protein</fullName>
    </recommendedName>
</protein>
<reference evidence="2 3" key="1">
    <citation type="journal article" date="2010" name="ChemBioChem">
        <title>Cloning and characterization of the biosynthetic gene cluster of 16-membered macrolide antibiotic FD-891: involvement of a dual functional cytochrome P450 monooxygenase catalyzing epoxidation and hydroxylation.</title>
        <authorList>
            <person name="Kudo F."/>
            <person name="Motegi A."/>
            <person name="Mizoue K."/>
            <person name="Eguchi T."/>
        </authorList>
    </citation>
    <scope>NUCLEOTIDE SEQUENCE [LARGE SCALE GENOMIC DNA]</scope>
    <source>
        <strain evidence="2 3">A-8890</strain>
    </source>
</reference>
<keyword evidence="3" id="KW-1185">Reference proteome</keyword>
<accession>A0ABM7F9Z6</accession>
<gene>
    <name evidence="2" type="ORF">SGFS_041220</name>
</gene>
<evidence type="ECO:0000313" key="2">
    <source>
        <dbReference type="EMBL" id="BBC32828.1"/>
    </source>
</evidence>